<dbReference type="Proteomes" id="UP001231189">
    <property type="component" value="Unassembled WGS sequence"/>
</dbReference>
<evidence type="ECO:0000313" key="2">
    <source>
        <dbReference type="EMBL" id="KAK1661110.1"/>
    </source>
</evidence>
<dbReference type="InterPro" id="IPR053197">
    <property type="entry name" value="F-box_SCFL_complex_component"/>
</dbReference>
<dbReference type="AlphaFoldDB" id="A0AAD8SNV2"/>
<dbReference type="InterPro" id="IPR036047">
    <property type="entry name" value="F-box-like_dom_sf"/>
</dbReference>
<comment type="caution">
    <text evidence="2">The sequence shown here is derived from an EMBL/GenBank/DDBJ whole genome shotgun (WGS) entry which is preliminary data.</text>
</comment>
<sequence length="372" mass="41726">MMEPIAWSGLLCILAMRAAALISIFAGVVPRSYLVDVNVDLAGNSQAIRNPEFSTPRHGLSTSNKRRRVLDRLSDLPDCLLHDILSRLGSRQAAHTSALSRRWRHLWRDVPCADLDEREFVNSSWVRFEDFADHLLTSIPPETQLDAFRLNLAKGKDREIYLGSVAVAADRWIRRGLQSFPAAVDIRCSHYWNVVWRPYESITPESAVSAAGFTHRLTTLRLVRVGIMDGFGKDLGRQCPVLQELYLKRCDVHMNVVASPTLASLTIIRPSLYGSEAGPLRIIAPRLASIFDAQDVPAEKERNTLPELETRSDYVTHQFNTYTSVSSPASEKNGTLGKSRSNHAFWAATVKNTACTQARRVRAEQNMRQISC</sequence>
<gene>
    <name evidence="2" type="ORF">QYE76_049269</name>
</gene>
<accession>A0AAD8SNV2</accession>
<protein>
    <recommendedName>
        <fullName evidence="1">F-box domain-containing protein</fullName>
    </recommendedName>
</protein>
<dbReference type="CDD" id="cd22160">
    <property type="entry name" value="F-box_AtFBL13-like"/>
    <property type="match status" value="1"/>
</dbReference>
<feature type="domain" description="F-box" evidence="1">
    <location>
        <begin position="70"/>
        <end position="128"/>
    </location>
</feature>
<dbReference type="PANTHER" id="PTHR34223">
    <property type="entry name" value="OS11G0201299 PROTEIN"/>
    <property type="match status" value="1"/>
</dbReference>
<dbReference type="EMBL" id="JAUUTY010000003">
    <property type="protein sequence ID" value="KAK1661110.1"/>
    <property type="molecule type" value="Genomic_DNA"/>
</dbReference>
<keyword evidence="3" id="KW-1185">Reference proteome</keyword>
<organism evidence="2 3">
    <name type="scientific">Lolium multiflorum</name>
    <name type="common">Italian ryegrass</name>
    <name type="synonym">Lolium perenne subsp. multiflorum</name>
    <dbReference type="NCBI Taxonomy" id="4521"/>
    <lineage>
        <taxon>Eukaryota</taxon>
        <taxon>Viridiplantae</taxon>
        <taxon>Streptophyta</taxon>
        <taxon>Embryophyta</taxon>
        <taxon>Tracheophyta</taxon>
        <taxon>Spermatophyta</taxon>
        <taxon>Magnoliopsida</taxon>
        <taxon>Liliopsida</taxon>
        <taxon>Poales</taxon>
        <taxon>Poaceae</taxon>
        <taxon>BOP clade</taxon>
        <taxon>Pooideae</taxon>
        <taxon>Poodae</taxon>
        <taxon>Poeae</taxon>
        <taxon>Poeae Chloroplast Group 2 (Poeae type)</taxon>
        <taxon>Loliodinae</taxon>
        <taxon>Loliinae</taxon>
        <taxon>Lolium</taxon>
    </lineage>
</organism>
<dbReference type="PANTHER" id="PTHR34223:SF92">
    <property type="entry name" value="F-BOX DOMAIN-CONTAINING PROTEIN"/>
    <property type="match status" value="1"/>
</dbReference>
<evidence type="ECO:0000313" key="3">
    <source>
        <dbReference type="Proteomes" id="UP001231189"/>
    </source>
</evidence>
<reference evidence="2" key="1">
    <citation type="submission" date="2023-07" db="EMBL/GenBank/DDBJ databases">
        <title>A chromosome-level genome assembly of Lolium multiflorum.</title>
        <authorList>
            <person name="Chen Y."/>
            <person name="Copetti D."/>
            <person name="Kolliker R."/>
            <person name="Studer B."/>
        </authorList>
    </citation>
    <scope>NUCLEOTIDE SEQUENCE</scope>
    <source>
        <strain evidence="2">02402/16</strain>
        <tissue evidence="2">Leaf</tissue>
    </source>
</reference>
<dbReference type="InterPro" id="IPR001810">
    <property type="entry name" value="F-box_dom"/>
</dbReference>
<dbReference type="InterPro" id="IPR053781">
    <property type="entry name" value="F-box_AtFBL13-like"/>
</dbReference>
<name>A0AAD8SNV2_LOLMU</name>
<dbReference type="SMART" id="SM00256">
    <property type="entry name" value="FBOX"/>
    <property type="match status" value="1"/>
</dbReference>
<dbReference type="PROSITE" id="PS50181">
    <property type="entry name" value="FBOX"/>
    <property type="match status" value="1"/>
</dbReference>
<proteinExistence type="predicted"/>
<dbReference type="SUPFAM" id="SSF81383">
    <property type="entry name" value="F-box domain"/>
    <property type="match status" value="1"/>
</dbReference>
<dbReference type="Pfam" id="PF00646">
    <property type="entry name" value="F-box"/>
    <property type="match status" value="1"/>
</dbReference>
<dbReference type="Gene3D" id="1.20.1280.50">
    <property type="match status" value="1"/>
</dbReference>
<evidence type="ECO:0000259" key="1">
    <source>
        <dbReference type="PROSITE" id="PS50181"/>
    </source>
</evidence>